<organism evidence="2 3">
    <name type="scientific">Bacillus thermozeamaize</name>
    <dbReference type="NCBI Taxonomy" id="230954"/>
    <lineage>
        <taxon>Bacteria</taxon>
        <taxon>Bacillati</taxon>
        <taxon>Bacillota</taxon>
        <taxon>Bacilli</taxon>
        <taxon>Bacillales</taxon>
        <taxon>Bacillaceae</taxon>
        <taxon>Bacillus</taxon>
    </lineage>
</organism>
<proteinExistence type="predicted"/>
<sequence length="296" mass="32861">MKTWRVGSFSMGLSLMLAGLGMIWSLFTQAVIPPWLLKWWPLILILLGIEIVAANFIRPERFRYDGFSIFIVLAMLIAGGGLYMVQASGILERGRQLLTYQQYPFQHRQEISLEDGTTLLRIKSPGPQATLIPYEGKEIVLLSSGSITAGSKEEAEEATGGLYTAERVGGQLNLTLHQLPQPSAFRHSDDRHEVTLYVPRSLPLILEQDVGRIDIQAEEMRANWTIEGESRVFLTAGRNADFTLLHLQPVTLSPPGSEEKEVNATPVVPQAQKRLFGKGTYTLTVRSSSPVEFVGP</sequence>
<feature type="transmembrane region" description="Helical" evidence="1">
    <location>
        <begin position="7"/>
        <end position="27"/>
    </location>
</feature>
<reference evidence="3" key="1">
    <citation type="submission" date="2016-06" db="EMBL/GenBank/DDBJ databases">
        <authorList>
            <person name="Nascimento L."/>
            <person name="Pereira R.V."/>
            <person name="Martins L.F."/>
            <person name="Quaggio R.B."/>
            <person name="Silva A.M."/>
            <person name="Setubal J.C."/>
        </authorList>
    </citation>
    <scope>NUCLEOTIDE SEQUENCE [LARGE SCALE GENOMIC DNA]</scope>
</reference>
<keyword evidence="1" id="KW-1133">Transmembrane helix</keyword>
<gene>
    <name evidence="2" type="ORF">BAA01_16135</name>
</gene>
<accession>A0A1Y3PSN8</accession>
<protein>
    <recommendedName>
        <fullName evidence="4">DUF5668 domain-containing protein</fullName>
    </recommendedName>
</protein>
<dbReference type="EMBL" id="LZRT01000019">
    <property type="protein sequence ID" value="OUM90371.1"/>
    <property type="molecule type" value="Genomic_DNA"/>
</dbReference>
<evidence type="ECO:0000313" key="2">
    <source>
        <dbReference type="EMBL" id="OUM90371.1"/>
    </source>
</evidence>
<keyword evidence="1" id="KW-0472">Membrane</keyword>
<name>A0A1Y3PSN8_9BACI</name>
<feature type="transmembrane region" description="Helical" evidence="1">
    <location>
        <begin position="39"/>
        <end position="57"/>
    </location>
</feature>
<dbReference type="AlphaFoldDB" id="A0A1Y3PSN8"/>
<keyword evidence="1" id="KW-0812">Transmembrane</keyword>
<evidence type="ECO:0000256" key="1">
    <source>
        <dbReference type="SAM" id="Phobius"/>
    </source>
</evidence>
<evidence type="ECO:0008006" key="4">
    <source>
        <dbReference type="Google" id="ProtNLM"/>
    </source>
</evidence>
<evidence type="ECO:0000313" key="3">
    <source>
        <dbReference type="Proteomes" id="UP000196475"/>
    </source>
</evidence>
<comment type="caution">
    <text evidence="2">The sequence shown here is derived from an EMBL/GenBank/DDBJ whole genome shotgun (WGS) entry which is preliminary data.</text>
</comment>
<feature type="transmembrane region" description="Helical" evidence="1">
    <location>
        <begin position="64"/>
        <end position="85"/>
    </location>
</feature>
<dbReference type="Proteomes" id="UP000196475">
    <property type="component" value="Unassembled WGS sequence"/>
</dbReference>